<feature type="region of interest" description="Disordered" evidence="1">
    <location>
        <begin position="1"/>
        <end position="23"/>
    </location>
</feature>
<evidence type="ECO:0000256" key="1">
    <source>
        <dbReference type="SAM" id="MobiDB-lite"/>
    </source>
</evidence>
<protein>
    <submittedName>
        <fullName evidence="2">Uncharacterized protein</fullName>
    </submittedName>
</protein>
<reference evidence="2 3" key="1">
    <citation type="submission" date="2023-09" db="EMBL/GenBank/DDBJ databases">
        <authorList>
            <person name="Wang M."/>
        </authorList>
    </citation>
    <scope>NUCLEOTIDE SEQUENCE [LARGE SCALE GENOMIC DNA]</scope>
    <source>
        <strain evidence="2">GT-2023</strain>
        <tissue evidence="2">Liver</tissue>
    </source>
</reference>
<sequence>MHTNPTTAYTRRHTSQKPVRPEGSISVAMEARPAPTLCSRMKKACFNSTHGPQHYYAILNQPTEAVLSYPLRNPRRRRQPKGKPVYVPRSSSRL</sequence>
<dbReference type="Proteomes" id="UP001558613">
    <property type="component" value="Unassembled WGS sequence"/>
</dbReference>
<accession>A0ABR3M3K1</accession>
<proteinExistence type="predicted"/>
<feature type="region of interest" description="Disordered" evidence="1">
    <location>
        <begin position="71"/>
        <end position="94"/>
    </location>
</feature>
<name>A0ABR3M3K1_9TELE</name>
<organism evidence="2 3">
    <name type="scientific">Cirrhinus molitorella</name>
    <name type="common">mud carp</name>
    <dbReference type="NCBI Taxonomy" id="172907"/>
    <lineage>
        <taxon>Eukaryota</taxon>
        <taxon>Metazoa</taxon>
        <taxon>Chordata</taxon>
        <taxon>Craniata</taxon>
        <taxon>Vertebrata</taxon>
        <taxon>Euteleostomi</taxon>
        <taxon>Actinopterygii</taxon>
        <taxon>Neopterygii</taxon>
        <taxon>Teleostei</taxon>
        <taxon>Ostariophysi</taxon>
        <taxon>Cypriniformes</taxon>
        <taxon>Cyprinidae</taxon>
        <taxon>Labeoninae</taxon>
        <taxon>Labeonini</taxon>
        <taxon>Cirrhinus</taxon>
    </lineage>
</organism>
<dbReference type="EMBL" id="JAYMGO010000016">
    <property type="protein sequence ID" value="KAL1258624.1"/>
    <property type="molecule type" value="Genomic_DNA"/>
</dbReference>
<comment type="caution">
    <text evidence="2">The sequence shown here is derived from an EMBL/GenBank/DDBJ whole genome shotgun (WGS) entry which is preliminary data.</text>
</comment>
<evidence type="ECO:0000313" key="2">
    <source>
        <dbReference type="EMBL" id="KAL1258624.1"/>
    </source>
</evidence>
<gene>
    <name evidence="2" type="ORF">QQF64_009201</name>
</gene>
<evidence type="ECO:0000313" key="3">
    <source>
        <dbReference type="Proteomes" id="UP001558613"/>
    </source>
</evidence>
<keyword evidence="3" id="KW-1185">Reference proteome</keyword>